<feature type="compositionally biased region" description="Low complexity" evidence="1">
    <location>
        <begin position="261"/>
        <end position="294"/>
    </location>
</feature>
<name>A0A8G1UI19_9ACTN</name>
<protein>
    <submittedName>
        <fullName evidence="3">Uncharacterized protein</fullName>
    </submittedName>
</protein>
<dbReference type="EMBL" id="RJVJ01000001">
    <property type="protein sequence ID" value="ROR44356.1"/>
    <property type="molecule type" value="Genomic_DNA"/>
</dbReference>
<accession>A0A8G1UI19</accession>
<feature type="region of interest" description="Disordered" evidence="1">
    <location>
        <begin position="239"/>
        <end position="307"/>
    </location>
</feature>
<gene>
    <name evidence="3" type="ORF">EDD39_2547</name>
</gene>
<keyword evidence="2" id="KW-0812">Transmembrane</keyword>
<feature type="compositionally biased region" description="Gly residues" evidence="1">
    <location>
        <begin position="295"/>
        <end position="307"/>
    </location>
</feature>
<evidence type="ECO:0000313" key="3">
    <source>
        <dbReference type="EMBL" id="ROR44356.1"/>
    </source>
</evidence>
<dbReference type="RefSeq" id="WP_123555650.1">
    <property type="nucleotide sequence ID" value="NZ_RJVJ01000001.1"/>
</dbReference>
<comment type="caution">
    <text evidence="3">The sequence shown here is derived from an EMBL/GenBank/DDBJ whole genome shotgun (WGS) entry which is preliminary data.</text>
</comment>
<reference evidence="3 4" key="1">
    <citation type="submission" date="2018-11" db="EMBL/GenBank/DDBJ databases">
        <title>Sequencing the genomes of 1000 actinobacteria strains.</title>
        <authorList>
            <person name="Klenk H.-P."/>
        </authorList>
    </citation>
    <scope>NUCLEOTIDE SEQUENCE [LARGE SCALE GENOMIC DNA]</scope>
    <source>
        <strain evidence="3 4">DSM 44780</strain>
    </source>
</reference>
<feature type="transmembrane region" description="Helical" evidence="2">
    <location>
        <begin position="41"/>
        <end position="61"/>
    </location>
</feature>
<dbReference type="AlphaFoldDB" id="A0A8G1UI19"/>
<evidence type="ECO:0000256" key="1">
    <source>
        <dbReference type="SAM" id="MobiDB-lite"/>
    </source>
</evidence>
<feature type="region of interest" description="Disordered" evidence="1">
    <location>
        <begin position="68"/>
        <end position="93"/>
    </location>
</feature>
<dbReference type="Proteomes" id="UP000267408">
    <property type="component" value="Unassembled WGS sequence"/>
</dbReference>
<keyword evidence="2" id="KW-1133">Transmembrane helix</keyword>
<sequence length="307" mass="30622">MPEQELSDVFVRAVGGSAPDLGPLVAGATAEGRAIRVRRRLALAGAVAAVAALAVGGGLLLRPGAGPGPSAVAAAGPGPGLGPGSGGPSAVPAPSVTKARPVVLDRLLVFVPDLVLDGWSEEGSTADGTRTDTVRARFRTASGADAGTVEVRVQQPGGASRDTGESYDCRDHRDTEECAPVTGKDTDGVLLALSDQQHRTAYRADLLDHRGVRTVLTATGPEGGDPPLDRDRLAKAAAGLTALPGTEEERARESARESARQRALTADASPPAATGPSAFPSAAPSATRPPNAADGGAGGPAGPVRGG</sequence>
<feature type="compositionally biased region" description="Basic and acidic residues" evidence="1">
    <location>
        <begin position="247"/>
        <end position="260"/>
    </location>
</feature>
<feature type="compositionally biased region" description="Gly residues" evidence="1">
    <location>
        <begin position="77"/>
        <end position="87"/>
    </location>
</feature>
<organism evidence="3 4">
    <name type="scientific">Kitasatospora cineracea</name>
    <dbReference type="NCBI Taxonomy" id="88074"/>
    <lineage>
        <taxon>Bacteria</taxon>
        <taxon>Bacillati</taxon>
        <taxon>Actinomycetota</taxon>
        <taxon>Actinomycetes</taxon>
        <taxon>Kitasatosporales</taxon>
        <taxon>Streptomycetaceae</taxon>
        <taxon>Kitasatospora</taxon>
    </lineage>
</organism>
<keyword evidence="2" id="KW-0472">Membrane</keyword>
<proteinExistence type="predicted"/>
<evidence type="ECO:0000256" key="2">
    <source>
        <dbReference type="SAM" id="Phobius"/>
    </source>
</evidence>
<evidence type="ECO:0000313" key="4">
    <source>
        <dbReference type="Proteomes" id="UP000267408"/>
    </source>
</evidence>
<dbReference type="OrthoDB" id="3871985at2"/>